<dbReference type="GO" id="GO:0003700">
    <property type="term" value="F:DNA-binding transcription factor activity"/>
    <property type="evidence" value="ECO:0007669"/>
    <property type="project" value="InterPro"/>
</dbReference>
<dbReference type="CDD" id="cd00090">
    <property type="entry name" value="HTH_ARSR"/>
    <property type="match status" value="1"/>
</dbReference>
<dbReference type="SUPFAM" id="SSF46785">
    <property type="entry name" value="Winged helix' DNA-binding domain"/>
    <property type="match status" value="1"/>
</dbReference>
<feature type="domain" description="HTH arsR-type" evidence="1">
    <location>
        <begin position="41"/>
        <end position="80"/>
    </location>
</feature>
<name>A0A075HI03_9ARCH</name>
<dbReference type="InterPro" id="IPR036390">
    <property type="entry name" value="WH_DNA-bd_sf"/>
</dbReference>
<dbReference type="EMBL" id="KF901032">
    <property type="protein sequence ID" value="AIF15589.1"/>
    <property type="molecule type" value="Genomic_DNA"/>
</dbReference>
<proteinExistence type="predicted"/>
<sequence length="126" mass="14673">MKMKKSIVREALPKPNILQLSQYDITQKIMESLVNACHRSVLYSIIDNSKDANEIADELNISLSAVYKTLNQLENLTLVQVEKFILMDRKKTKFYKSRIGRAEIKLENNDAILHLFPNENYKKDED</sequence>
<evidence type="ECO:0000259" key="1">
    <source>
        <dbReference type="Pfam" id="PF01022"/>
    </source>
</evidence>
<protein>
    <recommendedName>
        <fullName evidence="1">HTH arsR-type domain-containing protein</fullName>
    </recommendedName>
</protein>
<accession>A0A075HI03</accession>
<organism evidence="2">
    <name type="scientific">uncultured marine thaumarchaeote KM3_70_F01</name>
    <dbReference type="NCBI Taxonomy" id="1456255"/>
    <lineage>
        <taxon>Archaea</taxon>
        <taxon>Nitrososphaerota</taxon>
        <taxon>environmental samples</taxon>
    </lineage>
</organism>
<dbReference type="InterPro" id="IPR036388">
    <property type="entry name" value="WH-like_DNA-bd_sf"/>
</dbReference>
<dbReference type="Pfam" id="PF01022">
    <property type="entry name" value="HTH_5"/>
    <property type="match status" value="1"/>
</dbReference>
<dbReference type="InterPro" id="IPR001845">
    <property type="entry name" value="HTH_ArsR_DNA-bd_dom"/>
</dbReference>
<reference evidence="2" key="1">
    <citation type="journal article" date="2014" name="Genome Biol. Evol.">
        <title>Pangenome evidence for extensive interdomain horizontal transfer affecting lineage core and shell genes in uncultured planktonic thaumarchaeota and euryarchaeota.</title>
        <authorList>
            <person name="Deschamps P."/>
            <person name="Zivanovic Y."/>
            <person name="Moreira D."/>
            <person name="Rodriguez-Valera F."/>
            <person name="Lopez-Garcia P."/>
        </authorList>
    </citation>
    <scope>NUCLEOTIDE SEQUENCE</scope>
</reference>
<dbReference type="AlphaFoldDB" id="A0A075HI03"/>
<evidence type="ECO:0000313" key="2">
    <source>
        <dbReference type="EMBL" id="AIF15589.1"/>
    </source>
</evidence>
<dbReference type="Gene3D" id="1.10.10.10">
    <property type="entry name" value="Winged helix-like DNA-binding domain superfamily/Winged helix DNA-binding domain"/>
    <property type="match status" value="1"/>
</dbReference>
<dbReference type="InterPro" id="IPR011991">
    <property type="entry name" value="ArsR-like_HTH"/>
</dbReference>